<evidence type="ECO:0000313" key="4">
    <source>
        <dbReference type="Proteomes" id="UP000195273"/>
    </source>
</evidence>
<dbReference type="Proteomes" id="UP000195273">
    <property type="component" value="Chromosome"/>
</dbReference>
<dbReference type="PANTHER" id="PTHR28641">
    <property type="match status" value="1"/>
</dbReference>
<dbReference type="Gene3D" id="1.20.140.90">
    <property type="entry name" value="Malonyl-CoA decarboxylase, oligemerization domain"/>
    <property type="match status" value="1"/>
</dbReference>
<feature type="domain" description="Malonyl-CoA decarboxylase C-terminal" evidence="1">
    <location>
        <begin position="178"/>
        <end position="331"/>
    </location>
</feature>
<proteinExistence type="predicted"/>
<dbReference type="Pfam" id="PF05292">
    <property type="entry name" value="MCD"/>
    <property type="match status" value="2"/>
</dbReference>
<dbReference type="GO" id="GO:0006633">
    <property type="term" value="P:fatty acid biosynthetic process"/>
    <property type="evidence" value="ECO:0007669"/>
    <property type="project" value="InterPro"/>
</dbReference>
<dbReference type="PANTHER" id="PTHR28641:SF1">
    <property type="entry name" value="MALONYL-COA DECARBOXYLASE, MITOCHONDRIAL"/>
    <property type="match status" value="1"/>
</dbReference>
<dbReference type="AlphaFoldDB" id="A0A1Y0E9S5"/>
<name>A0A1Y0E9S5_9RHOB</name>
<dbReference type="InterPro" id="IPR038917">
    <property type="entry name" value="Malonyl_CoA_deC"/>
</dbReference>
<feature type="domain" description="Malonyl-CoA decarboxylase C-terminal" evidence="1">
    <location>
        <begin position="338"/>
        <end position="400"/>
    </location>
</feature>
<dbReference type="EMBL" id="CP021431">
    <property type="protein sequence ID" value="ARU00122.1"/>
    <property type="molecule type" value="Genomic_DNA"/>
</dbReference>
<organism evidence="3 4">
    <name type="scientific">Yoonia vestfoldensis</name>
    <dbReference type="NCBI Taxonomy" id="245188"/>
    <lineage>
        <taxon>Bacteria</taxon>
        <taxon>Pseudomonadati</taxon>
        <taxon>Pseudomonadota</taxon>
        <taxon>Alphaproteobacteria</taxon>
        <taxon>Rhodobacterales</taxon>
        <taxon>Paracoccaceae</taxon>
        <taxon>Yoonia</taxon>
    </lineage>
</organism>
<sequence length="434" mass="47053">MAAGSCDGAGLMARGWGLGGWALGDLLGTLFERRGAADVTASDKPLTTLCRALLSGQGEVSGMKCAAEVLMRYRLASQTEKAAFFRFLADDMDLDPAAVIAAAQAYADKADVGTMAALLDVAEPPRQELLRRLNQAPGGTADLVAMRVDLMAAMKTQPDLARVDLDFQHLFASWFNRGFLVLRKIGWESPANILEKIIAYEAVHEIHSWADLRRRLEPPDRRCFAFFHPSMPDDPLIFVEVALTQGIPGAIGPLLAEDRDAMSLSQVDTAVFYSISNCQAGLRGISFGNSLIKQVVDVLGREEPGLKTFVTLSPIPGLCRWIDTEQQDGQMPHPTDPETLRRVAARYLLQAKVADGQPLDPVARFHLGNGAELHDIHAAADLSDKGQRQSCGAMVNYLYDPAKVESNHEAFASKKTIAAARSVKALAVATKDQN</sequence>
<protein>
    <submittedName>
        <fullName evidence="3">Malonyl-CoA decarboxylase (MCD)</fullName>
    </submittedName>
</protein>
<feature type="domain" description="Malonyl-CoA decarboxylase N-terminal" evidence="2">
    <location>
        <begin position="95"/>
        <end position="175"/>
    </location>
</feature>
<dbReference type="KEGG" id="lvs:LOKVESSMR4R_00789"/>
<accession>A0A1Y0E9S5</accession>
<gene>
    <name evidence="3" type="ORF">LOKVESSMR4R_00789</name>
</gene>
<dbReference type="Pfam" id="PF17408">
    <property type="entry name" value="MCD_N"/>
    <property type="match status" value="1"/>
</dbReference>
<dbReference type="InterPro" id="IPR038351">
    <property type="entry name" value="MCD_N_sf"/>
</dbReference>
<keyword evidence="4" id="KW-1185">Reference proteome</keyword>
<evidence type="ECO:0000259" key="1">
    <source>
        <dbReference type="Pfam" id="PF05292"/>
    </source>
</evidence>
<dbReference type="Gene3D" id="3.40.630.150">
    <property type="entry name" value="Malonyl-CoA decarboxylase, catalytic domain"/>
    <property type="match status" value="2"/>
</dbReference>
<dbReference type="GO" id="GO:0050080">
    <property type="term" value="F:malonyl-CoA decarboxylase activity"/>
    <property type="evidence" value="ECO:0007669"/>
    <property type="project" value="InterPro"/>
</dbReference>
<dbReference type="InterPro" id="IPR035372">
    <property type="entry name" value="MCD_N"/>
</dbReference>
<dbReference type="InterPro" id="IPR007956">
    <property type="entry name" value="Malonyl_CoA_deC_C"/>
</dbReference>
<dbReference type="InterPro" id="IPR042303">
    <property type="entry name" value="Malonyl_CoA_deC_C_sf"/>
</dbReference>
<reference evidence="3 4" key="1">
    <citation type="submission" date="2017-05" db="EMBL/GenBank/DDBJ databases">
        <title>Genome Sequence of Loktanella vestfoldensis Strain SMR4r Isolated from a Culture of the Diatom Skeletonema marinoi.</title>
        <authorList>
            <person name="Topel M."/>
            <person name="Pinder M.I.M."/>
            <person name="Johansson O.N."/>
            <person name="Kourtchenko O."/>
            <person name="Godhe A."/>
            <person name="Clarke A.K."/>
        </authorList>
    </citation>
    <scope>NUCLEOTIDE SEQUENCE [LARGE SCALE GENOMIC DNA]</scope>
    <source>
        <strain evidence="3 4">SMR4r</strain>
    </source>
</reference>
<evidence type="ECO:0000259" key="2">
    <source>
        <dbReference type="Pfam" id="PF17408"/>
    </source>
</evidence>
<evidence type="ECO:0000313" key="3">
    <source>
        <dbReference type="EMBL" id="ARU00122.1"/>
    </source>
</evidence>